<feature type="binding site" evidence="6">
    <location>
        <position position="155"/>
    </location>
    <ligand>
        <name>FMN</name>
        <dbReference type="ChEBI" id="CHEBI:58210"/>
    </ligand>
</feature>
<dbReference type="Gene3D" id="3.20.20.30">
    <property type="entry name" value="Luciferase-like domain"/>
    <property type="match status" value="1"/>
</dbReference>
<keyword evidence="4 8" id="KW-0503">Monooxygenase</keyword>
<keyword evidence="3 8" id="KW-0560">Oxidoreductase</keyword>
<dbReference type="GO" id="GO:0018529">
    <property type="term" value="F:nitrilotriacetate monooxygenase activity"/>
    <property type="evidence" value="ECO:0007669"/>
    <property type="project" value="UniProtKB-EC"/>
</dbReference>
<dbReference type="CDD" id="cd01095">
    <property type="entry name" value="Nitrilotriacetate_monoxgenase"/>
    <property type="match status" value="1"/>
</dbReference>
<keyword evidence="9" id="KW-1185">Reference proteome</keyword>
<dbReference type="Proteomes" id="UP000277294">
    <property type="component" value="Unassembled WGS sequence"/>
</dbReference>
<dbReference type="InterPro" id="IPR016215">
    <property type="entry name" value="NTA_MOA"/>
</dbReference>
<evidence type="ECO:0000256" key="4">
    <source>
        <dbReference type="ARBA" id="ARBA00023033"/>
    </source>
</evidence>
<feature type="binding site" evidence="6">
    <location>
        <position position="105"/>
    </location>
    <ligand>
        <name>FMN</name>
        <dbReference type="ChEBI" id="CHEBI:58210"/>
    </ligand>
</feature>
<feature type="domain" description="Luciferase-like" evidence="7">
    <location>
        <begin position="34"/>
        <end position="384"/>
    </location>
</feature>
<name>A0A3P4AVK1_9BURK</name>
<protein>
    <submittedName>
        <fullName evidence="8">Nitrilotriacetate monooxygenase component A</fullName>
        <ecNumber evidence="8">1.14.14.10</ecNumber>
    </submittedName>
</protein>
<dbReference type="PANTHER" id="PTHR30011:SF16">
    <property type="entry name" value="C2H2 FINGER DOMAIN TRANSCRIPTION FACTOR (EUROFUNG)-RELATED"/>
    <property type="match status" value="1"/>
</dbReference>
<evidence type="ECO:0000256" key="5">
    <source>
        <dbReference type="ARBA" id="ARBA00033748"/>
    </source>
</evidence>
<dbReference type="PANTHER" id="PTHR30011">
    <property type="entry name" value="ALKANESULFONATE MONOOXYGENASE-RELATED"/>
    <property type="match status" value="1"/>
</dbReference>
<dbReference type="EC" id="1.14.14.10" evidence="8"/>
<evidence type="ECO:0000259" key="7">
    <source>
        <dbReference type="Pfam" id="PF00296"/>
    </source>
</evidence>
<dbReference type="AlphaFoldDB" id="A0A3P4AVK1"/>
<accession>A0A3P4AVK1</accession>
<dbReference type="EMBL" id="UWPJ01000005">
    <property type="protein sequence ID" value="VCU68043.1"/>
    <property type="molecule type" value="Genomic_DNA"/>
</dbReference>
<proteinExistence type="inferred from homology"/>
<organism evidence="8 9">
    <name type="scientific">Pigmentiphaga humi</name>
    <dbReference type="NCBI Taxonomy" id="2478468"/>
    <lineage>
        <taxon>Bacteria</taxon>
        <taxon>Pseudomonadati</taxon>
        <taxon>Pseudomonadota</taxon>
        <taxon>Betaproteobacteria</taxon>
        <taxon>Burkholderiales</taxon>
        <taxon>Alcaligenaceae</taxon>
        <taxon>Pigmentiphaga</taxon>
    </lineage>
</organism>
<dbReference type="RefSeq" id="WP_124077281.1">
    <property type="nucleotide sequence ID" value="NZ_UWPJ01000005.1"/>
</dbReference>
<evidence type="ECO:0000313" key="8">
    <source>
        <dbReference type="EMBL" id="VCU68043.1"/>
    </source>
</evidence>
<dbReference type="Pfam" id="PF00296">
    <property type="entry name" value="Bac_luciferase"/>
    <property type="match status" value="1"/>
</dbReference>
<sequence>MSDRTLHLAAFAAAGPVSGNHGGWRYPGADLDLLSAGYYRKLGRKLEAARFDLLFIADILAIPTRLENSLDSQLRYGALGALRLEPLSVLSLIAGHTEHLGLAATISTTYFEPYDVARSLATLDHLSGGRAAWNIVTSFQHAEARNFGREDHISHDERYDRADEFLEVACKLWNSWEDGALVRDAAAPLFADPSKVRPIDHRGRWFQVEGPLNVSRPPQGRPVFVQAGASSRGKDFAARWTDVIFVTHASLESAQAFYREMKQRAAAQGRDPDGLKILPGIAPLTGETGEIARAKDALLTDLADAKAGLSTLAYHLDIDLSRFPQDTPLPEIEQPGIHGHYKEVAELTRKHGMSLAQIGKQYAIKTNRDFIGGYKEVADRIEQWFTQSACDGFMIQIPYLFGGLDDFANLVVPELQRRGLFRTDYEGTTLRDRLGLPRP</sequence>
<keyword evidence="2 6" id="KW-0288">FMN</keyword>
<reference evidence="8 9" key="1">
    <citation type="submission" date="2018-10" db="EMBL/GenBank/DDBJ databases">
        <authorList>
            <person name="Criscuolo A."/>
        </authorList>
    </citation>
    <scope>NUCLEOTIDE SEQUENCE [LARGE SCALE GENOMIC DNA]</scope>
    <source>
        <strain evidence="8">DnA1</strain>
    </source>
</reference>
<evidence type="ECO:0000256" key="2">
    <source>
        <dbReference type="ARBA" id="ARBA00022643"/>
    </source>
</evidence>
<dbReference type="NCBIfam" id="TIGR03860">
    <property type="entry name" value="FMN_nitrolo"/>
    <property type="match status" value="1"/>
</dbReference>
<dbReference type="InterPro" id="IPR051260">
    <property type="entry name" value="Diverse_substr_monoxygenases"/>
</dbReference>
<feature type="binding site" evidence="6">
    <location>
        <position position="159"/>
    </location>
    <ligand>
        <name>FMN</name>
        <dbReference type="ChEBI" id="CHEBI:58210"/>
    </ligand>
</feature>
<gene>
    <name evidence="8" type="primary">ntaA_1</name>
    <name evidence="8" type="ORF">PIGHUM_00090</name>
</gene>
<keyword evidence="1 6" id="KW-0285">Flavoprotein</keyword>
<evidence type="ECO:0000256" key="3">
    <source>
        <dbReference type="ARBA" id="ARBA00023002"/>
    </source>
</evidence>
<evidence type="ECO:0000256" key="1">
    <source>
        <dbReference type="ARBA" id="ARBA00022630"/>
    </source>
</evidence>
<dbReference type="OrthoDB" id="4505903at2"/>
<comment type="similarity">
    <text evidence="5">Belongs to the NtaA/SnaA/DszA monooxygenase family.</text>
</comment>
<evidence type="ECO:0000313" key="9">
    <source>
        <dbReference type="Proteomes" id="UP000277294"/>
    </source>
</evidence>
<feature type="binding site" evidence="6">
    <location>
        <position position="58"/>
    </location>
    <ligand>
        <name>FMN</name>
        <dbReference type="ChEBI" id="CHEBI:58210"/>
    </ligand>
</feature>
<evidence type="ECO:0000256" key="6">
    <source>
        <dbReference type="PIRSR" id="PIRSR000337-1"/>
    </source>
</evidence>
<dbReference type="SUPFAM" id="SSF51679">
    <property type="entry name" value="Bacterial luciferase-like"/>
    <property type="match status" value="1"/>
</dbReference>
<dbReference type="InterPro" id="IPR036661">
    <property type="entry name" value="Luciferase-like_sf"/>
</dbReference>
<dbReference type="PIRSF" id="PIRSF000337">
    <property type="entry name" value="NTA_MOA"/>
    <property type="match status" value="1"/>
</dbReference>
<dbReference type="InterPro" id="IPR011251">
    <property type="entry name" value="Luciferase-like_dom"/>
</dbReference>
<feature type="binding site" evidence="6">
    <location>
        <position position="230"/>
    </location>
    <ligand>
        <name>FMN</name>
        <dbReference type="ChEBI" id="CHEBI:58210"/>
    </ligand>
</feature>